<gene>
    <name evidence="4" type="ORF">KSP39_PZI020302</name>
</gene>
<keyword evidence="2" id="KW-0805">Transcription regulation</keyword>
<proteinExistence type="inferred from homology"/>
<dbReference type="AlphaFoldDB" id="A0AAP0FXR4"/>
<evidence type="ECO:0000313" key="5">
    <source>
        <dbReference type="Proteomes" id="UP001418222"/>
    </source>
</evidence>
<dbReference type="PANTHER" id="PTHR13068">
    <property type="entry name" value="CGI-12 PROTEIN-RELATED"/>
    <property type="match status" value="1"/>
</dbReference>
<comment type="similarity">
    <text evidence="1">Belongs to the mTERF family.</text>
</comment>
<keyword evidence="2" id="KW-0804">Transcription</keyword>
<reference evidence="4 5" key="1">
    <citation type="journal article" date="2022" name="Nat. Plants">
        <title>Genomes of leafy and leafless Platanthera orchids illuminate the evolution of mycoheterotrophy.</title>
        <authorList>
            <person name="Li M.H."/>
            <person name="Liu K.W."/>
            <person name="Li Z."/>
            <person name="Lu H.C."/>
            <person name="Ye Q.L."/>
            <person name="Zhang D."/>
            <person name="Wang J.Y."/>
            <person name="Li Y.F."/>
            <person name="Zhong Z.M."/>
            <person name="Liu X."/>
            <person name="Yu X."/>
            <person name="Liu D.K."/>
            <person name="Tu X.D."/>
            <person name="Liu B."/>
            <person name="Hao Y."/>
            <person name="Liao X.Y."/>
            <person name="Jiang Y.T."/>
            <person name="Sun W.H."/>
            <person name="Chen J."/>
            <person name="Chen Y.Q."/>
            <person name="Ai Y."/>
            <person name="Zhai J.W."/>
            <person name="Wu S.S."/>
            <person name="Zhou Z."/>
            <person name="Hsiao Y.Y."/>
            <person name="Wu W.L."/>
            <person name="Chen Y.Y."/>
            <person name="Lin Y.F."/>
            <person name="Hsu J.L."/>
            <person name="Li C.Y."/>
            <person name="Wang Z.W."/>
            <person name="Zhao X."/>
            <person name="Zhong W.Y."/>
            <person name="Ma X.K."/>
            <person name="Ma L."/>
            <person name="Huang J."/>
            <person name="Chen G.Z."/>
            <person name="Huang M.Z."/>
            <person name="Huang L."/>
            <person name="Peng D.H."/>
            <person name="Luo Y.B."/>
            <person name="Zou S.Q."/>
            <person name="Chen S.P."/>
            <person name="Lan S."/>
            <person name="Tsai W.C."/>
            <person name="Van de Peer Y."/>
            <person name="Liu Z.J."/>
        </authorList>
    </citation>
    <scope>NUCLEOTIDE SEQUENCE [LARGE SCALE GENOMIC DNA]</scope>
    <source>
        <strain evidence="4">Lor287</strain>
    </source>
</reference>
<dbReference type="GO" id="GO:0006353">
    <property type="term" value="P:DNA-templated transcription termination"/>
    <property type="evidence" value="ECO:0007669"/>
    <property type="project" value="UniProtKB-KW"/>
</dbReference>
<name>A0AAP0FXR4_9ASPA</name>
<evidence type="ECO:0000256" key="3">
    <source>
        <dbReference type="ARBA" id="ARBA00022946"/>
    </source>
</evidence>
<dbReference type="GO" id="GO:0003676">
    <property type="term" value="F:nucleic acid binding"/>
    <property type="evidence" value="ECO:0007669"/>
    <property type="project" value="InterPro"/>
</dbReference>
<dbReference type="SMART" id="SM00733">
    <property type="entry name" value="Mterf"/>
    <property type="match status" value="4"/>
</dbReference>
<comment type="caution">
    <text evidence="4">The sequence shown here is derived from an EMBL/GenBank/DDBJ whole genome shotgun (WGS) entry which is preliminary data.</text>
</comment>
<accession>A0AAP0FXR4</accession>
<keyword evidence="5" id="KW-1185">Reference proteome</keyword>
<organism evidence="4 5">
    <name type="scientific">Platanthera zijinensis</name>
    <dbReference type="NCBI Taxonomy" id="2320716"/>
    <lineage>
        <taxon>Eukaryota</taxon>
        <taxon>Viridiplantae</taxon>
        <taxon>Streptophyta</taxon>
        <taxon>Embryophyta</taxon>
        <taxon>Tracheophyta</taxon>
        <taxon>Spermatophyta</taxon>
        <taxon>Magnoliopsida</taxon>
        <taxon>Liliopsida</taxon>
        <taxon>Asparagales</taxon>
        <taxon>Orchidaceae</taxon>
        <taxon>Orchidoideae</taxon>
        <taxon>Orchideae</taxon>
        <taxon>Orchidinae</taxon>
        <taxon>Platanthera</taxon>
    </lineage>
</organism>
<evidence type="ECO:0000256" key="1">
    <source>
        <dbReference type="ARBA" id="ARBA00007692"/>
    </source>
</evidence>
<dbReference type="InterPro" id="IPR038538">
    <property type="entry name" value="MTERF_sf"/>
</dbReference>
<dbReference type="Pfam" id="PF02536">
    <property type="entry name" value="mTERF"/>
    <property type="match status" value="2"/>
</dbReference>
<keyword evidence="3" id="KW-0809">Transit peptide</keyword>
<dbReference type="EMBL" id="JBBWWQ010000018">
    <property type="protein sequence ID" value="KAK8921864.1"/>
    <property type="molecule type" value="Genomic_DNA"/>
</dbReference>
<protein>
    <submittedName>
        <fullName evidence="4">Uncharacterized protein</fullName>
    </submittedName>
</protein>
<sequence length="389" mass="43939">MILVRKNSSLLVGFLSGTSKISILLPPSNTLTSLRLFTSKADEPSPKTPFIVKYLIDSLGLSSSEALKCSKFLTHVKSPSKPDSVIEFFRKNGFTDADIKRIVCSNSRVVCAKIDSTLKPKFEVLRELGFSDTQITKLITANPLTLSYLSYCNVRPRIEFFNTIIDSKDDIIKAILRDMCLLTCSLEKTIKPNIAFLRECQFSNQRISSLLIHSRRVISRPLNTLKSIAKRVDELGLPRESGMFYYGFLSLCRLNSDMVDAKIKLLTSLGFSESEVLSLILKHPLILCLSGKNLQEKVDFFVKEVGCKLSYLCCHPFLLSLSLNKRLIPRNYVMELIIEKGFLKKKVGIVHFASMPEGKFLEKYIVSFQKRMPELPDVYLSASAGNFLY</sequence>
<evidence type="ECO:0000256" key="2">
    <source>
        <dbReference type="ARBA" id="ARBA00022472"/>
    </source>
</evidence>
<evidence type="ECO:0000313" key="4">
    <source>
        <dbReference type="EMBL" id="KAK8921864.1"/>
    </source>
</evidence>
<keyword evidence="2" id="KW-0806">Transcription termination</keyword>
<dbReference type="PANTHER" id="PTHR13068:SF236">
    <property type="entry name" value="OS02G0749800 PROTEIN"/>
    <property type="match status" value="1"/>
</dbReference>
<dbReference type="Gene3D" id="1.25.70.10">
    <property type="entry name" value="Transcription termination factor 3, mitochondrial"/>
    <property type="match status" value="1"/>
</dbReference>
<dbReference type="InterPro" id="IPR003690">
    <property type="entry name" value="MTERF"/>
</dbReference>
<dbReference type="Proteomes" id="UP001418222">
    <property type="component" value="Unassembled WGS sequence"/>
</dbReference>
<dbReference type="FunFam" id="1.25.70.10:FF:000001">
    <property type="entry name" value="Mitochondrial transcription termination factor-like"/>
    <property type="match status" value="1"/>
</dbReference>